<name>F6F0L9_SPHCR</name>
<keyword evidence="2" id="KW-1185">Reference proteome</keyword>
<protein>
    <recommendedName>
        <fullName evidence="3">Class I SAM-dependent methyltransferase</fullName>
    </recommendedName>
</protein>
<dbReference type="STRING" id="690566.Sphch_2698"/>
<dbReference type="SUPFAM" id="SSF53335">
    <property type="entry name" value="S-adenosyl-L-methionine-dependent methyltransferases"/>
    <property type="match status" value="1"/>
</dbReference>
<dbReference type="EMBL" id="CP002798">
    <property type="protein sequence ID" value="AEG50341.1"/>
    <property type="molecule type" value="Genomic_DNA"/>
</dbReference>
<dbReference type="HOGENOM" id="CLU_696192_0_0_5"/>
<organism evidence="1 2">
    <name type="scientific">Sphingobium chlorophenolicum L-1</name>
    <dbReference type="NCBI Taxonomy" id="690566"/>
    <lineage>
        <taxon>Bacteria</taxon>
        <taxon>Pseudomonadati</taxon>
        <taxon>Pseudomonadota</taxon>
        <taxon>Alphaproteobacteria</taxon>
        <taxon>Sphingomonadales</taxon>
        <taxon>Sphingomonadaceae</taxon>
        <taxon>Sphingobium</taxon>
    </lineage>
</organism>
<dbReference type="KEGG" id="sch:Sphch_2698"/>
<dbReference type="AlphaFoldDB" id="F6F0L9"/>
<evidence type="ECO:0008006" key="3">
    <source>
        <dbReference type="Google" id="ProtNLM"/>
    </source>
</evidence>
<evidence type="ECO:0000313" key="2">
    <source>
        <dbReference type="Proteomes" id="UP000007150"/>
    </source>
</evidence>
<dbReference type="Proteomes" id="UP000007150">
    <property type="component" value="Chromosome 1"/>
</dbReference>
<accession>F6F0L9</accession>
<reference evidence="1 2" key="1">
    <citation type="submission" date="2011-05" db="EMBL/GenBank/DDBJ databases">
        <title>Complete sequence of chromosome 1 of Sphingobium chlorophenolicum L-1.</title>
        <authorList>
            <consortium name="US DOE Joint Genome Institute"/>
            <person name="Lucas S."/>
            <person name="Han J."/>
            <person name="Lapidus A."/>
            <person name="Cheng J.-F."/>
            <person name="Goodwin L."/>
            <person name="Pitluck S."/>
            <person name="Peters L."/>
            <person name="Daligault H."/>
            <person name="Han C."/>
            <person name="Tapia R."/>
            <person name="Land M."/>
            <person name="Hauser L."/>
            <person name="Kyrpides N."/>
            <person name="Ivanova N."/>
            <person name="Pagani I."/>
            <person name="Turner P."/>
            <person name="Copley S."/>
            <person name="Woyke T."/>
        </authorList>
    </citation>
    <scope>NUCLEOTIDE SEQUENCE [LARGE SCALE GENOMIC DNA]</scope>
    <source>
        <strain evidence="1 2">L-1</strain>
    </source>
</reference>
<sequence length="375" mass="41341">MEEISIKRIIEPFVYFPKHASAIPGLGGPHRGPDPNYCFHTHYFGYLPGEVRVHITFRKARATTGELSIRIHGYRPENQQLGIKLMAAERVRLEGLAGEDHTVVIRFASIPGVHYAAYGYFSAPSDLRADGIDMIAEELGGDDIENYQEAHAPPTMLTTSELIGVNALVTTNPAQLRFPNSQACTVGQIQSTEFGELWPQVGTHDDPVERWRQLYLLQVLEVFGFLQSGGRVLAVGPVPELVLKIFEDRGCQLLQILPGGGEEDDQLPSTLGHFDMVVCLNAMTASASWSTLTSFIDHATRRLTNGGLAVLMLDYSAVPESRGEGTDGLSRPDIERLALRLISHGYDIAQLKFPSERQTDAPVRAIVPFGLVVRR</sequence>
<dbReference type="RefSeq" id="WP_013848577.1">
    <property type="nucleotide sequence ID" value="NC_015593.1"/>
</dbReference>
<dbReference type="InterPro" id="IPR029063">
    <property type="entry name" value="SAM-dependent_MTases_sf"/>
</dbReference>
<evidence type="ECO:0000313" key="1">
    <source>
        <dbReference type="EMBL" id="AEG50341.1"/>
    </source>
</evidence>
<proteinExistence type="predicted"/>
<gene>
    <name evidence="1" type="ORF">Sphch_2698</name>
</gene>